<name>A0A1H1QD92_9BRAD</name>
<dbReference type="EMBL" id="LT629750">
    <property type="protein sequence ID" value="SDS21462.1"/>
    <property type="molecule type" value="Genomic_DNA"/>
</dbReference>
<evidence type="ECO:0000313" key="2">
    <source>
        <dbReference type="EMBL" id="SDS21462.1"/>
    </source>
</evidence>
<proteinExistence type="predicted"/>
<reference evidence="3" key="1">
    <citation type="submission" date="2016-10" db="EMBL/GenBank/DDBJ databases">
        <authorList>
            <person name="Varghese N."/>
            <person name="Submissions S."/>
        </authorList>
    </citation>
    <scope>NUCLEOTIDE SEQUENCE [LARGE SCALE GENOMIC DNA]</scope>
    <source>
        <strain evidence="3">GAS369</strain>
    </source>
</reference>
<gene>
    <name evidence="2" type="ORF">SAMN05444158_1365</name>
</gene>
<organism evidence="2 3">
    <name type="scientific">Bradyrhizobium canariense</name>
    <dbReference type="NCBI Taxonomy" id="255045"/>
    <lineage>
        <taxon>Bacteria</taxon>
        <taxon>Pseudomonadati</taxon>
        <taxon>Pseudomonadota</taxon>
        <taxon>Alphaproteobacteria</taxon>
        <taxon>Hyphomicrobiales</taxon>
        <taxon>Nitrobacteraceae</taxon>
        <taxon>Bradyrhizobium</taxon>
    </lineage>
</organism>
<dbReference type="Proteomes" id="UP000243904">
    <property type="component" value="Chromosome I"/>
</dbReference>
<feature type="signal peptide" evidence="1">
    <location>
        <begin position="1"/>
        <end position="25"/>
    </location>
</feature>
<evidence type="ECO:0008006" key="4">
    <source>
        <dbReference type="Google" id="ProtNLM"/>
    </source>
</evidence>
<accession>A0A1H1QD92</accession>
<feature type="chain" id="PRO_5009257573" description="PsiF repeat-containing protein" evidence="1">
    <location>
        <begin position="26"/>
        <end position="82"/>
    </location>
</feature>
<evidence type="ECO:0000256" key="1">
    <source>
        <dbReference type="SAM" id="SignalP"/>
    </source>
</evidence>
<sequence length="82" mass="8616">MLNAKFLFGLALFIPLFGLAMPAEAQKAQKRDVNAIRAECFRQANEAAASAGVGAAAGNTAERNALGYSAYRACAQKNGIRP</sequence>
<keyword evidence="3" id="KW-1185">Reference proteome</keyword>
<dbReference type="RefSeq" id="WP_100381831.1">
    <property type="nucleotide sequence ID" value="NZ_LT629750.1"/>
</dbReference>
<evidence type="ECO:0000313" key="3">
    <source>
        <dbReference type="Proteomes" id="UP000243904"/>
    </source>
</evidence>
<keyword evidence="1" id="KW-0732">Signal</keyword>
<protein>
    <recommendedName>
        <fullName evidence="4">PsiF repeat-containing protein</fullName>
    </recommendedName>
</protein>
<dbReference type="AlphaFoldDB" id="A0A1H1QD92"/>